<dbReference type="AlphaFoldDB" id="A0A1Y2I0U7"/>
<dbReference type="EMBL" id="MCFL01000003">
    <property type="protein sequence ID" value="ORZ40480.1"/>
    <property type="molecule type" value="Genomic_DNA"/>
</dbReference>
<evidence type="ECO:0000313" key="2">
    <source>
        <dbReference type="Proteomes" id="UP000193411"/>
    </source>
</evidence>
<accession>A0A1Y2I0U7</accession>
<name>A0A1Y2I0U7_9FUNG</name>
<organism evidence="1 2">
    <name type="scientific">Catenaria anguillulae PL171</name>
    <dbReference type="NCBI Taxonomy" id="765915"/>
    <lineage>
        <taxon>Eukaryota</taxon>
        <taxon>Fungi</taxon>
        <taxon>Fungi incertae sedis</taxon>
        <taxon>Blastocladiomycota</taxon>
        <taxon>Blastocladiomycetes</taxon>
        <taxon>Blastocladiales</taxon>
        <taxon>Catenariaceae</taxon>
        <taxon>Catenaria</taxon>
    </lineage>
</organism>
<sequence>MMCRFTSVPFLDGCHGKLSRKLRISEPVPWDCRDCPYCRQARGDISCEFVQELINTSDAALQYLERPGVTIPKADFAELHLSLTQGVAMAGAAGAARLLGMMGPRGFGAAANFAVKMGVVRTTHQVARQFGSILRVTRARRGLGRPFGGVALGFAINDVIQACKARDEAWECYRKICAELDKIASDLTANVDEFMRSD</sequence>
<gene>
    <name evidence="1" type="ORF">BCR44DRAFT_1175325</name>
</gene>
<reference evidence="1 2" key="1">
    <citation type="submission" date="2016-07" db="EMBL/GenBank/DDBJ databases">
        <title>Pervasive Adenine N6-methylation of Active Genes in Fungi.</title>
        <authorList>
            <consortium name="DOE Joint Genome Institute"/>
            <person name="Mondo S.J."/>
            <person name="Dannebaum R.O."/>
            <person name="Kuo R.C."/>
            <person name="Labutti K."/>
            <person name="Haridas S."/>
            <person name="Kuo A."/>
            <person name="Salamov A."/>
            <person name="Ahrendt S.R."/>
            <person name="Lipzen A."/>
            <person name="Sullivan W."/>
            <person name="Andreopoulos W.B."/>
            <person name="Clum A."/>
            <person name="Lindquist E."/>
            <person name="Daum C."/>
            <person name="Ramamoorthy G.K."/>
            <person name="Gryganskyi A."/>
            <person name="Culley D."/>
            <person name="Magnuson J.K."/>
            <person name="James T.Y."/>
            <person name="O'Malley M.A."/>
            <person name="Stajich J.E."/>
            <person name="Spatafora J.W."/>
            <person name="Visel A."/>
            <person name="Grigoriev I.V."/>
        </authorList>
    </citation>
    <scope>NUCLEOTIDE SEQUENCE [LARGE SCALE GENOMIC DNA]</scope>
    <source>
        <strain evidence="1 2">PL171</strain>
    </source>
</reference>
<keyword evidence="2" id="KW-1185">Reference proteome</keyword>
<protein>
    <submittedName>
        <fullName evidence="1">Uncharacterized protein</fullName>
    </submittedName>
</protein>
<proteinExistence type="predicted"/>
<comment type="caution">
    <text evidence="1">The sequence shown here is derived from an EMBL/GenBank/DDBJ whole genome shotgun (WGS) entry which is preliminary data.</text>
</comment>
<dbReference type="Proteomes" id="UP000193411">
    <property type="component" value="Unassembled WGS sequence"/>
</dbReference>
<evidence type="ECO:0000313" key="1">
    <source>
        <dbReference type="EMBL" id="ORZ40480.1"/>
    </source>
</evidence>